<evidence type="ECO:0000259" key="1">
    <source>
        <dbReference type="Pfam" id="PF17919"/>
    </source>
</evidence>
<dbReference type="AlphaFoldDB" id="A0A699H1J8"/>
<dbReference type="InterPro" id="IPR043128">
    <property type="entry name" value="Rev_trsase/Diguanyl_cyclase"/>
</dbReference>
<keyword evidence="2" id="KW-0808">Transferase</keyword>
<gene>
    <name evidence="2" type="ORF">Tci_243619</name>
</gene>
<evidence type="ECO:0000313" key="2">
    <source>
        <dbReference type="EMBL" id="GEW71643.1"/>
    </source>
</evidence>
<dbReference type="PANTHER" id="PTHR35046">
    <property type="entry name" value="ZINC KNUCKLE (CCHC-TYPE) FAMILY PROTEIN"/>
    <property type="match status" value="1"/>
</dbReference>
<organism evidence="2">
    <name type="scientific">Tanacetum cinerariifolium</name>
    <name type="common">Dalmatian daisy</name>
    <name type="synonym">Chrysanthemum cinerariifolium</name>
    <dbReference type="NCBI Taxonomy" id="118510"/>
    <lineage>
        <taxon>Eukaryota</taxon>
        <taxon>Viridiplantae</taxon>
        <taxon>Streptophyta</taxon>
        <taxon>Embryophyta</taxon>
        <taxon>Tracheophyta</taxon>
        <taxon>Spermatophyta</taxon>
        <taxon>Magnoliopsida</taxon>
        <taxon>eudicotyledons</taxon>
        <taxon>Gunneridae</taxon>
        <taxon>Pentapetalae</taxon>
        <taxon>asterids</taxon>
        <taxon>campanulids</taxon>
        <taxon>Asterales</taxon>
        <taxon>Asteraceae</taxon>
        <taxon>Asteroideae</taxon>
        <taxon>Anthemideae</taxon>
        <taxon>Anthemidinae</taxon>
        <taxon>Tanacetum</taxon>
    </lineage>
</organism>
<accession>A0A699H1J8</accession>
<dbReference type="PANTHER" id="PTHR35046:SF26">
    <property type="entry name" value="RNA-DIRECTED DNA POLYMERASE"/>
    <property type="match status" value="1"/>
</dbReference>
<keyword evidence="2" id="KW-0695">RNA-directed DNA polymerase</keyword>
<dbReference type="InterPro" id="IPR041577">
    <property type="entry name" value="RT_RNaseH_2"/>
</dbReference>
<keyword evidence="2" id="KW-0548">Nucleotidyltransferase</keyword>
<dbReference type="Pfam" id="PF17919">
    <property type="entry name" value="RT_RNaseH_2"/>
    <property type="match status" value="1"/>
</dbReference>
<dbReference type="Gene3D" id="3.30.70.270">
    <property type="match status" value="1"/>
</dbReference>
<feature type="domain" description="Reverse transcriptase/retrotransposon-derived protein RNase H-like" evidence="1">
    <location>
        <begin position="197"/>
        <end position="248"/>
    </location>
</feature>
<dbReference type="SUPFAM" id="SSF56672">
    <property type="entry name" value="DNA/RNA polymerases"/>
    <property type="match status" value="1"/>
</dbReference>
<sequence>MVPKEKDQIERYVGGLPDNIQGNVLSAKPTRLQDSIWLANILMDQKLNGYAIRSAKNKRKFESNQRDNHAQQSLFKRQNVRGLNVARAYTTCGNEELGSFDFIIGMDLLANNHPVIVCDEKIVHIAFGDKILIIQGDRSYKGKKSTLSIISCTKTQKNKVEHEGHLKQILELLKKEELYAKFLKCKFWLSKNVNFNWGEKEEAAFQTLKQKLYSALILALPEGSENFVVYYDASHKGLGAVLMQKERANVVADALSLKERIKPLRVRALVMTVSLNLHVEILKAQSEARKEENYGTEDLCGIIKKLESRTDEALCLNGRNLKKLYWWPNMKAEIATYVSKCLTSANVNAEYQKPFGLLFQPMILVWKWENITMDFITKLPKTSIGQDTIWNCYVDEPLDISLDEIQIDDKLDFIEELVEIMDREVKKLEQSRILIVKVRWNSRRGPEFTWEREDQMKKKYPHLFDKPKSTSVASS</sequence>
<dbReference type="GO" id="GO:0003964">
    <property type="term" value="F:RNA-directed DNA polymerase activity"/>
    <property type="evidence" value="ECO:0007669"/>
    <property type="project" value="UniProtKB-KW"/>
</dbReference>
<proteinExistence type="predicted"/>
<name>A0A699H1J8_TANCI</name>
<protein>
    <submittedName>
        <fullName evidence="2">Putative reverse transcriptase domain-containing protein</fullName>
    </submittedName>
</protein>
<dbReference type="EMBL" id="BKCJ010070617">
    <property type="protein sequence ID" value="GEW71643.1"/>
    <property type="molecule type" value="Genomic_DNA"/>
</dbReference>
<comment type="caution">
    <text evidence="2">The sequence shown here is derived from an EMBL/GenBank/DDBJ whole genome shotgun (WGS) entry which is preliminary data.</text>
</comment>
<dbReference type="InterPro" id="IPR043502">
    <property type="entry name" value="DNA/RNA_pol_sf"/>
</dbReference>
<reference evidence="2" key="1">
    <citation type="journal article" date="2019" name="Sci. Rep.">
        <title>Draft genome of Tanacetum cinerariifolium, the natural source of mosquito coil.</title>
        <authorList>
            <person name="Yamashiro T."/>
            <person name="Shiraishi A."/>
            <person name="Satake H."/>
            <person name="Nakayama K."/>
        </authorList>
    </citation>
    <scope>NUCLEOTIDE SEQUENCE</scope>
</reference>